<evidence type="ECO:0000256" key="1">
    <source>
        <dbReference type="ARBA" id="ARBA00023231"/>
    </source>
</evidence>
<feature type="domain" description="Dinitrogenase iron-molybdenum cofactor biosynthesis" evidence="3">
    <location>
        <begin position="14"/>
        <end position="83"/>
    </location>
</feature>
<protein>
    <recommendedName>
        <fullName evidence="3">Dinitrogenase iron-molybdenum cofactor biosynthesis domain-containing protein</fullName>
    </recommendedName>
</protein>
<dbReference type="Gene3D" id="3.30.420.130">
    <property type="entry name" value="Dinitrogenase iron-molybdenum cofactor biosynthesis domain"/>
    <property type="match status" value="1"/>
</dbReference>
<reference evidence="4 5" key="1">
    <citation type="journal article" date="2013" name="Genome Announc.">
        <title>Draft Genome Sequence of the Aeromonas diversa Type Strain.</title>
        <authorList>
            <person name="Farfan M."/>
            <person name="Spataro N."/>
            <person name="Sanglas A."/>
            <person name="Albarral V."/>
            <person name="Loren J.G."/>
            <person name="Bosch E."/>
            <person name="Fuste M.C."/>
        </authorList>
    </citation>
    <scope>NUCLEOTIDE SEQUENCE [LARGE SCALE GENOMIC DNA]</scope>
    <source>
        <strain evidence="4 5">2478-85</strain>
    </source>
</reference>
<evidence type="ECO:0000313" key="4">
    <source>
        <dbReference type="EMBL" id="ENY71853.1"/>
    </source>
</evidence>
<evidence type="ECO:0000256" key="2">
    <source>
        <dbReference type="SAM" id="MobiDB-lite"/>
    </source>
</evidence>
<evidence type="ECO:0000313" key="5">
    <source>
        <dbReference type="Proteomes" id="UP000023775"/>
    </source>
</evidence>
<dbReference type="RefSeq" id="WP_005353767.1">
    <property type="nucleotide sequence ID" value="NZ_APVG01000026.1"/>
</dbReference>
<dbReference type="Proteomes" id="UP000023775">
    <property type="component" value="Unassembled WGS sequence"/>
</dbReference>
<accession>N9VJQ5</accession>
<feature type="compositionally biased region" description="Basic and acidic residues" evidence="2">
    <location>
        <begin position="100"/>
        <end position="109"/>
    </location>
</feature>
<name>N9VJQ5_9GAMM</name>
<proteinExistence type="predicted"/>
<dbReference type="InterPro" id="IPR003731">
    <property type="entry name" value="Di-Nase_FeMo-co_biosynth"/>
</dbReference>
<comment type="caution">
    <text evidence="4">The sequence shown here is derived from an EMBL/GenBank/DDBJ whole genome shotgun (WGS) entry which is preliminary data.</text>
</comment>
<organism evidence="4 5">
    <name type="scientific">Aeromonas diversa CDC 2478-85</name>
    <dbReference type="NCBI Taxonomy" id="1268237"/>
    <lineage>
        <taxon>Bacteria</taxon>
        <taxon>Pseudomonadati</taxon>
        <taxon>Pseudomonadota</taxon>
        <taxon>Gammaproteobacteria</taxon>
        <taxon>Aeromonadales</taxon>
        <taxon>Aeromonadaceae</taxon>
        <taxon>Aeromonas</taxon>
    </lineage>
</organism>
<dbReference type="Pfam" id="PF02579">
    <property type="entry name" value="Nitro_FeMo-Co"/>
    <property type="match status" value="1"/>
</dbReference>
<gene>
    <name evidence="4" type="ORF">G114_11120</name>
</gene>
<dbReference type="SUPFAM" id="SSF53146">
    <property type="entry name" value="Nitrogenase accessory factor-like"/>
    <property type="match status" value="1"/>
</dbReference>
<dbReference type="PATRIC" id="fig|1268237.3.peg.2188"/>
<evidence type="ECO:0000259" key="3">
    <source>
        <dbReference type="Pfam" id="PF02579"/>
    </source>
</evidence>
<feature type="region of interest" description="Disordered" evidence="2">
    <location>
        <begin position="87"/>
        <end position="129"/>
    </location>
</feature>
<sequence length="129" mass="13797">MLIAIPVDADRFIAHVARAPGFLLQDASGHRMGHLDAPGGGCQGPLPTALCQRGVTHLMVRRIGEHMLARLNAAGIDVVYAERGWQPGHPVPSATTAARGRSDSDKGAEPMHNGHTRQPFIMTHIRGKS</sequence>
<dbReference type="OrthoDB" id="6215304at2"/>
<dbReference type="AlphaFoldDB" id="N9VJQ5"/>
<dbReference type="EMBL" id="APVG01000026">
    <property type="protein sequence ID" value="ENY71853.1"/>
    <property type="molecule type" value="Genomic_DNA"/>
</dbReference>
<keyword evidence="1" id="KW-0535">Nitrogen fixation</keyword>
<keyword evidence="5" id="KW-1185">Reference proteome</keyword>
<dbReference type="InterPro" id="IPR036105">
    <property type="entry name" value="DiNase_FeMo-co_biosyn_sf"/>
</dbReference>